<feature type="transmembrane region" description="Helical" evidence="1">
    <location>
        <begin position="271"/>
        <end position="293"/>
    </location>
</feature>
<gene>
    <name evidence="3" type="ORF">M413DRAFT_29830</name>
</gene>
<dbReference type="EMBL" id="KN831788">
    <property type="protein sequence ID" value="KIM38902.1"/>
    <property type="molecule type" value="Genomic_DNA"/>
</dbReference>
<evidence type="ECO:0000313" key="4">
    <source>
        <dbReference type="Proteomes" id="UP000053424"/>
    </source>
</evidence>
<evidence type="ECO:0000259" key="2">
    <source>
        <dbReference type="Pfam" id="PF20153"/>
    </source>
</evidence>
<dbReference type="AlphaFoldDB" id="A0A0C2YCZ3"/>
<feature type="transmembrane region" description="Helical" evidence="1">
    <location>
        <begin position="299"/>
        <end position="317"/>
    </location>
</feature>
<keyword evidence="1" id="KW-0472">Membrane</keyword>
<proteinExistence type="predicted"/>
<reference evidence="4" key="2">
    <citation type="submission" date="2015-01" db="EMBL/GenBank/DDBJ databases">
        <title>Evolutionary Origins and Diversification of the Mycorrhizal Mutualists.</title>
        <authorList>
            <consortium name="DOE Joint Genome Institute"/>
            <consortium name="Mycorrhizal Genomics Consortium"/>
            <person name="Kohler A."/>
            <person name="Kuo A."/>
            <person name="Nagy L.G."/>
            <person name="Floudas D."/>
            <person name="Copeland A."/>
            <person name="Barry K.W."/>
            <person name="Cichocki N."/>
            <person name="Veneault-Fourrey C."/>
            <person name="LaButti K."/>
            <person name="Lindquist E.A."/>
            <person name="Lipzen A."/>
            <person name="Lundell T."/>
            <person name="Morin E."/>
            <person name="Murat C."/>
            <person name="Riley R."/>
            <person name="Ohm R."/>
            <person name="Sun H."/>
            <person name="Tunlid A."/>
            <person name="Henrissat B."/>
            <person name="Grigoriev I.V."/>
            <person name="Hibbett D.S."/>
            <person name="Martin F."/>
        </authorList>
    </citation>
    <scope>NUCLEOTIDE SEQUENCE [LARGE SCALE GENOMIC DNA]</scope>
    <source>
        <strain evidence="4">h7</strain>
    </source>
</reference>
<organism evidence="3 4">
    <name type="scientific">Hebeloma cylindrosporum</name>
    <dbReference type="NCBI Taxonomy" id="76867"/>
    <lineage>
        <taxon>Eukaryota</taxon>
        <taxon>Fungi</taxon>
        <taxon>Dikarya</taxon>
        <taxon>Basidiomycota</taxon>
        <taxon>Agaricomycotina</taxon>
        <taxon>Agaricomycetes</taxon>
        <taxon>Agaricomycetidae</taxon>
        <taxon>Agaricales</taxon>
        <taxon>Agaricineae</taxon>
        <taxon>Hymenogastraceae</taxon>
        <taxon>Hebeloma</taxon>
    </lineage>
</organism>
<evidence type="ECO:0000256" key="1">
    <source>
        <dbReference type="SAM" id="Phobius"/>
    </source>
</evidence>
<accession>A0A0C2YCZ3</accession>
<feature type="transmembrane region" description="Helical" evidence="1">
    <location>
        <begin position="357"/>
        <end position="380"/>
    </location>
</feature>
<feature type="transmembrane region" description="Helical" evidence="1">
    <location>
        <begin position="57"/>
        <end position="77"/>
    </location>
</feature>
<keyword evidence="1" id="KW-0812">Transmembrane</keyword>
<name>A0A0C2YCZ3_HEBCY</name>
<dbReference type="Proteomes" id="UP000053424">
    <property type="component" value="Unassembled WGS sequence"/>
</dbReference>
<keyword evidence="4" id="KW-1185">Reference proteome</keyword>
<evidence type="ECO:0000313" key="3">
    <source>
        <dbReference type="EMBL" id="KIM38902.1"/>
    </source>
</evidence>
<feature type="transmembrane region" description="Helical" evidence="1">
    <location>
        <begin position="202"/>
        <end position="228"/>
    </location>
</feature>
<sequence length="554" mass="61365">MSTFTLPSSSASQGPDGPREWETLFHSPVEEDDPIWKDYIKAANAFDNRMIEEWNKVINVVLVYVALFISILTAFAVGTAEKFERDPADISNQLLLGIYKNQLAFLQNGTVVYNSLLFSDLALSIVVSMIALFAKLWVISYSHQANSSGSPYQRAIKRQEAYSGVLAWRLKPIIDSLPFLLLIAVFMLGIFIYQSIRTQQSTIGYVVGAMLLLGLAFLILASVAAAFIPGCPFDSSLTTLVKLLFKLFPGYTTKLSEKVVGSKFSKEMPGLLQIISVTLASAAVLAVMVYCVLHYSGAYYALVCFPFAASVSIFGGRPKSDERPPKYGIQHWILFASSIIAPFIIAASYFSDTRLHTFVGLFSATVALLVAFTIGGVLLFKTMPNTGEIDAMSWLLEWSSSQEPSYFQKAAQISKPPKDAKKAPEEYVHRKSSLLKPLQPLLASLITSKIQYWDSERDDPKDQALQLKEEETKDLEIYVACLAQLSAFTDSQSSWRKNRSAVIHPKQVPDGLVESLEAIDKMLEAESYSLLRSAAQDALQHYKAKDKTKGQEAV</sequence>
<dbReference type="OrthoDB" id="3221808at2759"/>
<dbReference type="Pfam" id="PF20153">
    <property type="entry name" value="DUF6535"/>
    <property type="match status" value="1"/>
</dbReference>
<dbReference type="InterPro" id="IPR045338">
    <property type="entry name" value="DUF6535"/>
</dbReference>
<feature type="domain" description="DUF6535" evidence="2">
    <location>
        <begin position="36"/>
        <end position="192"/>
    </location>
</feature>
<feature type="transmembrane region" description="Helical" evidence="1">
    <location>
        <begin position="116"/>
        <end position="138"/>
    </location>
</feature>
<protein>
    <recommendedName>
        <fullName evidence="2">DUF6535 domain-containing protein</fullName>
    </recommendedName>
</protein>
<feature type="transmembrane region" description="Helical" evidence="1">
    <location>
        <begin position="177"/>
        <end position="196"/>
    </location>
</feature>
<keyword evidence="1" id="KW-1133">Transmembrane helix</keyword>
<dbReference type="HOGENOM" id="CLU_036214_0_0_1"/>
<reference evidence="3 4" key="1">
    <citation type="submission" date="2014-04" db="EMBL/GenBank/DDBJ databases">
        <authorList>
            <consortium name="DOE Joint Genome Institute"/>
            <person name="Kuo A."/>
            <person name="Gay G."/>
            <person name="Dore J."/>
            <person name="Kohler A."/>
            <person name="Nagy L.G."/>
            <person name="Floudas D."/>
            <person name="Copeland A."/>
            <person name="Barry K.W."/>
            <person name="Cichocki N."/>
            <person name="Veneault-Fourrey C."/>
            <person name="LaButti K."/>
            <person name="Lindquist E.A."/>
            <person name="Lipzen A."/>
            <person name="Lundell T."/>
            <person name="Morin E."/>
            <person name="Murat C."/>
            <person name="Sun H."/>
            <person name="Tunlid A."/>
            <person name="Henrissat B."/>
            <person name="Grigoriev I.V."/>
            <person name="Hibbett D.S."/>
            <person name="Martin F."/>
            <person name="Nordberg H.P."/>
            <person name="Cantor M.N."/>
            <person name="Hua S.X."/>
        </authorList>
    </citation>
    <scope>NUCLEOTIDE SEQUENCE [LARGE SCALE GENOMIC DNA]</scope>
    <source>
        <strain evidence="4">h7</strain>
    </source>
</reference>
<feature type="transmembrane region" description="Helical" evidence="1">
    <location>
        <begin position="329"/>
        <end position="351"/>
    </location>
</feature>